<evidence type="ECO:0000256" key="3">
    <source>
        <dbReference type="ARBA" id="ARBA00022448"/>
    </source>
</evidence>
<dbReference type="PROSITE" id="PS50943">
    <property type="entry name" value="HTH_CROC1"/>
    <property type="match status" value="1"/>
</dbReference>
<evidence type="ECO:0000259" key="10">
    <source>
        <dbReference type="PROSITE" id="PS50943"/>
    </source>
</evidence>
<comment type="caution">
    <text evidence="11">The sequence shown here is derived from an EMBL/GenBank/DDBJ whole genome shotgun (WGS) entry which is preliminary data.</text>
</comment>
<evidence type="ECO:0000256" key="8">
    <source>
        <dbReference type="ARBA" id="ARBA00042485"/>
    </source>
</evidence>
<organism evidence="11 12">
    <name type="scientific">Salinithrix halophila</name>
    <dbReference type="NCBI Taxonomy" id="1485204"/>
    <lineage>
        <taxon>Bacteria</taxon>
        <taxon>Bacillati</taxon>
        <taxon>Bacillota</taxon>
        <taxon>Bacilli</taxon>
        <taxon>Bacillales</taxon>
        <taxon>Thermoactinomycetaceae</taxon>
        <taxon>Salinithrix</taxon>
    </lineage>
</organism>
<dbReference type="SMART" id="SM00028">
    <property type="entry name" value="TPR"/>
    <property type="match status" value="6"/>
</dbReference>
<dbReference type="InterPro" id="IPR000744">
    <property type="entry name" value="NSF_attach"/>
</dbReference>
<dbReference type="Gene3D" id="1.25.40.10">
    <property type="entry name" value="Tetratricopeptide repeat domain"/>
    <property type="match status" value="2"/>
</dbReference>
<feature type="repeat" description="TPR" evidence="9">
    <location>
        <begin position="320"/>
        <end position="353"/>
    </location>
</feature>
<dbReference type="Pfam" id="PF13424">
    <property type="entry name" value="TPR_12"/>
    <property type="match status" value="1"/>
</dbReference>
<dbReference type="PANTHER" id="PTHR13768">
    <property type="entry name" value="SOLUBLE NSF ATTACHMENT PROTEIN SNAP"/>
    <property type="match status" value="1"/>
</dbReference>
<dbReference type="PANTHER" id="PTHR13768:SF2">
    <property type="entry name" value="GAMMA-SOLUBLE NSF ATTACHMENT PROTEIN"/>
    <property type="match status" value="1"/>
</dbReference>
<dbReference type="SUPFAM" id="SSF48452">
    <property type="entry name" value="TPR-like"/>
    <property type="match status" value="2"/>
</dbReference>
<evidence type="ECO:0000256" key="1">
    <source>
        <dbReference type="ARBA" id="ARBA00004170"/>
    </source>
</evidence>
<dbReference type="EMBL" id="JBHSAP010000007">
    <property type="protein sequence ID" value="MFC4076286.1"/>
    <property type="molecule type" value="Genomic_DNA"/>
</dbReference>
<evidence type="ECO:0000256" key="9">
    <source>
        <dbReference type="PROSITE-ProRule" id="PRU00339"/>
    </source>
</evidence>
<evidence type="ECO:0000256" key="7">
    <source>
        <dbReference type="ARBA" id="ARBA00040047"/>
    </source>
</evidence>
<gene>
    <name evidence="11" type="ORF">ACFOUO_05610</name>
</gene>
<keyword evidence="9" id="KW-0802">TPR repeat</keyword>
<dbReference type="RefSeq" id="WP_380702994.1">
    <property type="nucleotide sequence ID" value="NZ_JBHSAP010000007.1"/>
</dbReference>
<proteinExistence type="inferred from homology"/>
<comment type="similarity">
    <text evidence="2">Belongs to the SNAP family.</text>
</comment>
<evidence type="ECO:0000256" key="4">
    <source>
        <dbReference type="ARBA" id="ARBA00022892"/>
    </source>
</evidence>
<keyword evidence="5" id="KW-0653">Protein transport</keyword>
<dbReference type="InterPro" id="IPR010982">
    <property type="entry name" value="Lambda_DNA-bd_dom_sf"/>
</dbReference>
<evidence type="ECO:0000256" key="6">
    <source>
        <dbReference type="ARBA" id="ARBA00023136"/>
    </source>
</evidence>
<dbReference type="Gene3D" id="1.10.260.40">
    <property type="entry name" value="lambda repressor-like DNA-binding domains"/>
    <property type="match status" value="1"/>
</dbReference>
<accession>A0ABV8JGC7</accession>
<comment type="subcellular location">
    <subcellularLocation>
        <location evidence="1">Membrane</location>
        <topology evidence="1">Peripheral membrane protein</topology>
    </subcellularLocation>
</comment>
<evidence type="ECO:0000313" key="12">
    <source>
        <dbReference type="Proteomes" id="UP001595843"/>
    </source>
</evidence>
<dbReference type="SUPFAM" id="SSF47413">
    <property type="entry name" value="lambda repressor-like DNA-binding domains"/>
    <property type="match status" value="1"/>
</dbReference>
<evidence type="ECO:0000256" key="5">
    <source>
        <dbReference type="ARBA" id="ARBA00022927"/>
    </source>
</evidence>
<evidence type="ECO:0000313" key="11">
    <source>
        <dbReference type="EMBL" id="MFC4076286.1"/>
    </source>
</evidence>
<keyword evidence="3" id="KW-0813">Transport</keyword>
<evidence type="ECO:0000256" key="2">
    <source>
        <dbReference type="ARBA" id="ARBA00010050"/>
    </source>
</evidence>
<dbReference type="CDD" id="cd00093">
    <property type="entry name" value="HTH_XRE"/>
    <property type="match status" value="1"/>
</dbReference>
<dbReference type="PROSITE" id="PS50005">
    <property type="entry name" value="TPR"/>
    <property type="match status" value="2"/>
</dbReference>
<dbReference type="Proteomes" id="UP001595843">
    <property type="component" value="Unassembled WGS sequence"/>
</dbReference>
<reference evidence="12" key="1">
    <citation type="journal article" date="2019" name="Int. J. Syst. Evol. Microbiol.">
        <title>The Global Catalogue of Microorganisms (GCM) 10K type strain sequencing project: providing services to taxonomists for standard genome sequencing and annotation.</title>
        <authorList>
            <consortium name="The Broad Institute Genomics Platform"/>
            <consortium name="The Broad Institute Genome Sequencing Center for Infectious Disease"/>
            <person name="Wu L."/>
            <person name="Ma J."/>
        </authorList>
    </citation>
    <scope>NUCLEOTIDE SEQUENCE [LARGE SCALE GENOMIC DNA]</scope>
    <source>
        <strain evidence="12">IBRC-M 10813</strain>
    </source>
</reference>
<dbReference type="InterPro" id="IPR019734">
    <property type="entry name" value="TPR_rpt"/>
</dbReference>
<name>A0ABV8JGC7_9BACL</name>
<dbReference type="SMART" id="SM00530">
    <property type="entry name" value="HTH_XRE"/>
    <property type="match status" value="1"/>
</dbReference>
<feature type="domain" description="HTH cro/C1-type" evidence="10">
    <location>
        <begin position="14"/>
        <end position="67"/>
    </location>
</feature>
<dbReference type="InterPro" id="IPR001387">
    <property type="entry name" value="Cro/C1-type_HTH"/>
</dbReference>
<keyword evidence="12" id="KW-1185">Reference proteome</keyword>
<feature type="repeat" description="TPR" evidence="9">
    <location>
        <begin position="360"/>
        <end position="393"/>
    </location>
</feature>
<protein>
    <recommendedName>
        <fullName evidence="7">Gamma-soluble NSF attachment protein</fullName>
    </recommendedName>
    <alternativeName>
        <fullName evidence="8">N-ethylmaleimide-sensitive factor attachment protein gamma</fullName>
    </alternativeName>
</protein>
<keyword evidence="6" id="KW-0472">Membrane</keyword>
<dbReference type="InterPro" id="IPR011990">
    <property type="entry name" value="TPR-like_helical_dom_sf"/>
</dbReference>
<keyword evidence="4" id="KW-0931">ER-Golgi transport</keyword>
<sequence>MLSPLELYEIGEVIRKVRKDKGLRLEDLADENISPATISNIERGVPHVNMEKTRYLLHKLDLQLEALPSLMVNEQQELENTKFRLFMIDTLIEIGSPDEALEQLDHLAIDDTHTFSAWGHYLRGKIFRAKKNWKRAERSFFNAIRLSQSSTGKESNIEAAAFVELGFCSYSQNDLDQALRYTDSGIEAFIPHGERQQLYFLLHRNKAIYLEKLSRIGEAMKIVQEVWDRLIEMEQADTVLSFYWLRAELLRRTGIVDEAIIYAKEGLEKARLNKKYDSMFDLWTVLGGIYMQQQEWRKSEACFNMALKLEGTFDSEYKFVTTYARVGVLYIKQNKWTEAHEVLTKAVEIGEKTNTAPRLTYALQIMGDYYRLQQHFEEAIPYYNKALELARKHQYTKKEYQTLFRLSQCYETSDEQAFHRCLRNMYKIQQHLPWEEVQVYEEME</sequence>